<dbReference type="SUPFAM" id="SSF55718">
    <property type="entry name" value="SCP-like"/>
    <property type="match status" value="1"/>
</dbReference>
<sequence>MKEAFFKKFLTGNVNSATAFMTGKLKVKGNIGTALKLESILKQYSFES</sequence>
<feature type="domain" description="SCP2" evidence="1">
    <location>
        <begin position="1"/>
        <end position="42"/>
    </location>
</feature>
<dbReference type="InterPro" id="IPR003033">
    <property type="entry name" value="SCP2_sterol-bd_dom"/>
</dbReference>
<dbReference type="RefSeq" id="WP_320380856.1">
    <property type="nucleotide sequence ID" value="NZ_JAWDIQ010000003.1"/>
</dbReference>
<evidence type="ECO:0000259" key="1">
    <source>
        <dbReference type="Pfam" id="PF02036"/>
    </source>
</evidence>
<name>A0ABU5CUF1_9BACI</name>
<dbReference type="EMBL" id="JAWDIQ010000003">
    <property type="protein sequence ID" value="MDY0409997.1"/>
    <property type="molecule type" value="Genomic_DNA"/>
</dbReference>
<comment type="caution">
    <text evidence="2">The sequence shown here is derived from an EMBL/GenBank/DDBJ whole genome shotgun (WGS) entry which is preliminary data.</text>
</comment>
<reference evidence="2 3" key="1">
    <citation type="submission" date="2023-10" db="EMBL/GenBank/DDBJ databases">
        <title>Virgibacillus soli CC-YMP-6 genome.</title>
        <authorList>
            <person name="Miliotis G."/>
            <person name="Sengupta P."/>
            <person name="Hameed A."/>
            <person name="Chuvochina M."/>
            <person name="Mcdonagh F."/>
            <person name="Simpson A.C."/>
            <person name="Singh N.K."/>
            <person name="Rekha P.D."/>
            <person name="Raman K."/>
            <person name="Hugenholtz P."/>
            <person name="Venkateswaran K."/>
        </authorList>
    </citation>
    <scope>NUCLEOTIDE SEQUENCE [LARGE SCALE GENOMIC DNA]</scope>
    <source>
        <strain evidence="2 3">CC-YMP-6</strain>
    </source>
</reference>
<dbReference type="Proteomes" id="UP001275315">
    <property type="component" value="Unassembled WGS sequence"/>
</dbReference>
<accession>A0ABU5CUF1</accession>
<dbReference type="Pfam" id="PF02036">
    <property type="entry name" value="SCP2"/>
    <property type="match status" value="1"/>
</dbReference>
<keyword evidence="3" id="KW-1185">Reference proteome</keyword>
<dbReference type="InterPro" id="IPR036527">
    <property type="entry name" value="SCP2_sterol-bd_dom_sf"/>
</dbReference>
<evidence type="ECO:0000313" key="2">
    <source>
        <dbReference type="EMBL" id="MDY0409997.1"/>
    </source>
</evidence>
<gene>
    <name evidence="2" type="ORF">RWD45_17200</name>
</gene>
<evidence type="ECO:0000313" key="3">
    <source>
        <dbReference type="Proteomes" id="UP001275315"/>
    </source>
</evidence>
<dbReference type="Gene3D" id="3.30.1050.10">
    <property type="entry name" value="SCP2 sterol-binding domain"/>
    <property type="match status" value="1"/>
</dbReference>
<organism evidence="2 3">
    <name type="scientific">Paracerasibacillus soli</name>
    <dbReference type="NCBI Taxonomy" id="480284"/>
    <lineage>
        <taxon>Bacteria</taxon>
        <taxon>Bacillati</taxon>
        <taxon>Bacillota</taxon>
        <taxon>Bacilli</taxon>
        <taxon>Bacillales</taxon>
        <taxon>Bacillaceae</taxon>
        <taxon>Paracerasibacillus</taxon>
    </lineage>
</organism>
<protein>
    <submittedName>
        <fullName evidence="2">SCP2 sterol-binding domain-containing protein</fullName>
    </submittedName>
</protein>
<proteinExistence type="predicted"/>